<dbReference type="KEGG" id="smam:Mal15_23190"/>
<gene>
    <name evidence="1" type="ORF">Mal15_23190</name>
</gene>
<dbReference type="Proteomes" id="UP000321353">
    <property type="component" value="Chromosome"/>
</dbReference>
<evidence type="ECO:0000313" key="1">
    <source>
        <dbReference type="EMBL" id="QEF98269.1"/>
    </source>
</evidence>
<keyword evidence="2" id="KW-1185">Reference proteome</keyword>
<dbReference type="EMBL" id="CP036264">
    <property type="protein sequence ID" value="QEF98269.1"/>
    <property type="molecule type" value="Genomic_DNA"/>
</dbReference>
<proteinExistence type="predicted"/>
<sequence>MGETTDEFDGAEHRQFVFSLCVEFPHSDIPLLTERMRQFNASERGAAYREERGVA</sequence>
<reference evidence="1 2" key="1">
    <citation type="submission" date="2019-02" db="EMBL/GenBank/DDBJ databases">
        <title>Planctomycetal bacteria perform biofilm scaping via a novel small molecule.</title>
        <authorList>
            <person name="Jeske O."/>
            <person name="Boedeker C."/>
            <person name="Wiegand S."/>
            <person name="Breitling P."/>
            <person name="Kallscheuer N."/>
            <person name="Jogler M."/>
            <person name="Rohde M."/>
            <person name="Petersen J."/>
            <person name="Medema M.H."/>
            <person name="Surup F."/>
            <person name="Jogler C."/>
        </authorList>
    </citation>
    <scope>NUCLEOTIDE SEQUENCE [LARGE SCALE GENOMIC DNA]</scope>
    <source>
        <strain evidence="1 2">Mal15</strain>
    </source>
</reference>
<dbReference type="AlphaFoldDB" id="A0A5B9MCM8"/>
<organism evidence="1 2">
    <name type="scientific">Stieleria maiorica</name>
    <dbReference type="NCBI Taxonomy" id="2795974"/>
    <lineage>
        <taxon>Bacteria</taxon>
        <taxon>Pseudomonadati</taxon>
        <taxon>Planctomycetota</taxon>
        <taxon>Planctomycetia</taxon>
        <taxon>Pirellulales</taxon>
        <taxon>Pirellulaceae</taxon>
        <taxon>Stieleria</taxon>
    </lineage>
</organism>
<name>A0A5B9MCM8_9BACT</name>
<evidence type="ECO:0000313" key="2">
    <source>
        <dbReference type="Proteomes" id="UP000321353"/>
    </source>
</evidence>
<accession>A0A5B9MCM8</accession>
<protein>
    <submittedName>
        <fullName evidence="1">Uncharacterized protein</fullName>
    </submittedName>
</protein>